<evidence type="ECO:0000256" key="2">
    <source>
        <dbReference type="ARBA" id="ARBA00008661"/>
    </source>
</evidence>
<sequence>PLESTVPLLESINDTVTKSPSGVDQNLTIFVGILTTYEKIEVRESLRELYTHNNDALARYLGVKKSPVTIRFILGLPEDEYKDELEEESITYGDIVILNIEENMNEGKTFEYFKWFAKHREDNYMHKLDDDTFLHLIHYYRDFQDLPRERVYYGNCLGDRPGSYRFMGGAGYTLSRDLVIDIAESDWVSSFIEGAEDQLVGEWICHVAREKKYFVHYVGFTDWKPLRQNPYHDFDKKLDFNSLVETIMIHRIKNIEDLNAIKDVYTEYEEGLPIVRVIRNSTTENLVTKREIIPTCWTALERENWNQSLQNTYKNWFYEAWGFKEGMWYGYYGPVEDIEITE</sequence>
<comment type="caution">
    <text evidence="11">The sequence shown here is derived from an EMBL/GenBank/DDBJ whole genome shotgun (WGS) entry which is preliminary data.</text>
</comment>
<dbReference type="Proteomes" id="UP000789405">
    <property type="component" value="Unassembled WGS sequence"/>
</dbReference>
<evidence type="ECO:0000256" key="4">
    <source>
        <dbReference type="ARBA" id="ARBA00022679"/>
    </source>
</evidence>
<dbReference type="GO" id="GO:0000139">
    <property type="term" value="C:Golgi membrane"/>
    <property type="evidence" value="ECO:0007669"/>
    <property type="project" value="UniProtKB-SubCell"/>
</dbReference>
<dbReference type="PANTHER" id="PTHR11214">
    <property type="entry name" value="BETA-1,3-N-ACETYLGLUCOSAMINYLTRANSFERASE"/>
    <property type="match status" value="1"/>
</dbReference>
<keyword evidence="6" id="KW-0735">Signal-anchor</keyword>
<dbReference type="GO" id="GO:0016758">
    <property type="term" value="F:hexosyltransferase activity"/>
    <property type="evidence" value="ECO:0007669"/>
    <property type="project" value="InterPro"/>
</dbReference>
<reference evidence="11" key="1">
    <citation type="submission" date="2021-06" db="EMBL/GenBank/DDBJ databases">
        <authorList>
            <person name="Kallberg Y."/>
            <person name="Tangrot J."/>
            <person name="Rosling A."/>
        </authorList>
    </citation>
    <scope>NUCLEOTIDE SEQUENCE</scope>
    <source>
        <strain evidence="11">MA453B</strain>
    </source>
</reference>
<dbReference type="AlphaFoldDB" id="A0A9N9J9Q4"/>
<keyword evidence="5" id="KW-0812">Transmembrane</keyword>
<dbReference type="EMBL" id="CAJVPY010018861">
    <property type="protein sequence ID" value="CAG8768965.1"/>
    <property type="molecule type" value="Genomic_DNA"/>
</dbReference>
<feature type="non-terminal residue" evidence="11">
    <location>
        <position position="342"/>
    </location>
</feature>
<evidence type="ECO:0000256" key="9">
    <source>
        <dbReference type="ARBA" id="ARBA00023136"/>
    </source>
</evidence>
<dbReference type="Gene3D" id="3.90.550.50">
    <property type="match status" value="1"/>
</dbReference>
<dbReference type="InterPro" id="IPR002659">
    <property type="entry name" value="Glyco_trans_31"/>
</dbReference>
<comment type="similarity">
    <text evidence="2 10">Belongs to the glycosyltransferase 31 family.</text>
</comment>
<gene>
    <name evidence="11" type="ORF">DERYTH_LOCUS18504</name>
</gene>
<dbReference type="EC" id="2.4.1.-" evidence="10"/>
<dbReference type="OrthoDB" id="2139606at2759"/>
<keyword evidence="4" id="KW-0808">Transferase</keyword>
<keyword evidence="8 10" id="KW-0333">Golgi apparatus</keyword>
<evidence type="ECO:0000256" key="7">
    <source>
        <dbReference type="ARBA" id="ARBA00022989"/>
    </source>
</evidence>
<evidence type="ECO:0000256" key="3">
    <source>
        <dbReference type="ARBA" id="ARBA00022676"/>
    </source>
</evidence>
<dbReference type="Pfam" id="PF01762">
    <property type="entry name" value="Galactosyl_T"/>
    <property type="match status" value="1"/>
</dbReference>
<accession>A0A9N9J9Q4</accession>
<comment type="subcellular location">
    <subcellularLocation>
        <location evidence="1 10">Golgi apparatus membrane</location>
        <topology evidence="1 10">Single-pass type II membrane protein</topology>
    </subcellularLocation>
</comment>
<evidence type="ECO:0000313" key="11">
    <source>
        <dbReference type="EMBL" id="CAG8768965.1"/>
    </source>
</evidence>
<organism evidence="11 12">
    <name type="scientific">Dentiscutata erythropus</name>
    <dbReference type="NCBI Taxonomy" id="1348616"/>
    <lineage>
        <taxon>Eukaryota</taxon>
        <taxon>Fungi</taxon>
        <taxon>Fungi incertae sedis</taxon>
        <taxon>Mucoromycota</taxon>
        <taxon>Glomeromycotina</taxon>
        <taxon>Glomeromycetes</taxon>
        <taxon>Diversisporales</taxon>
        <taxon>Gigasporaceae</taxon>
        <taxon>Dentiscutata</taxon>
    </lineage>
</organism>
<evidence type="ECO:0000256" key="8">
    <source>
        <dbReference type="ARBA" id="ARBA00023034"/>
    </source>
</evidence>
<evidence type="ECO:0000313" key="12">
    <source>
        <dbReference type="Proteomes" id="UP000789405"/>
    </source>
</evidence>
<keyword evidence="9" id="KW-0472">Membrane</keyword>
<keyword evidence="7" id="KW-1133">Transmembrane helix</keyword>
<keyword evidence="12" id="KW-1185">Reference proteome</keyword>
<dbReference type="PANTHER" id="PTHR11214:SF351">
    <property type="entry name" value="BETA-1,3-GALACTOSYLTRANSFERASE PVG3"/>
    <property type="match status" value="1"/>
</dbReference>
<evidence type="ECO:0000256" key="1">
    <source>
        <dbReference type="ARBA" id="ARBA00004323"/>
    </source>
</evidence>
<evidence type="ECO:0000256" key="6">
    <source>
        <dbReference type="ARBA" id="ARBA00022968"/>
    </source>
</evidence>
<name>A0A9N9J9Q4_9GLOM</name>
<proteinExistence type="inferred from homology"/>
<keyword evidence="3 10" id="KW-0328">Glycosyltransferase</keyword>
<evidence type="ECO:0000256" key="5">
    <source>
        <dbReference type="ARBA" id="ARBA00022692"/>
    </source>
</evidence>
<protein>
    <recommendedName>
        <fullName evidence="10">Hexosyltransferase</fullName>
        <ecNumber evidence="10">2.4.1.-</ecNumber>
    </recommendedName>
</protein>
<evidence type="ECO:0000256" key="10">
    <source>
        <dbReference type="RuleBase" id="RU363063"/>
    </source>
</evidence>